<sequence>MNNLLLNCILYAILVCPIKRIRSQSVELVLKTCQLILNPNDVVTFEIFVNTTGATQELWPLDDIYLRNSWTSTSCHVNITRDGCGHVNESMCGYCERQGNGGFYLLFPRFQAEGYTYVDSVWEGKAGSKSNYWTFYSSEFDPNAISYKYIGWDTYWSTVYSYLTGGFVQGVVRHELYLPRTLASSFQVGTKTGDFINVSDTLYIQPTSTLQEDVVFVLTRTNCQFVCGPLSEQFKLEDLRLTFNKTLATISVVNQYYPAEKVKCQVFSGYIEVNLATSLSWQETSCTFSVNETSGQETLPIEIRVFVPFLQSSCRPTELIKTGKDTIFISTFVLSI</sequence>
<reference evidence="3 4" key="1">
    <citation type="submission" date="2025-04" db="UniProtKB">
        <authorList>
            <consortium name="RefSeq"/>
        </authorList>
    </citation>
    <scope>IDENTIFICATION</scope>
</reference>
<accession>A0A9W2YAS7</accession>
<proteinExistence type="predicted"/>
<evidence type="ECO:0000313" key="4">
    <source>
        <dbReference type="RefSeq" id="XP_055859805.1"/>
    </source>
</evidence>
<feature type="signal peptide" evidence="1">
    <location>
        <begin position="1"/>
        <end position="23"/>
    </location>
</feature>
<dbReference type="OrthoDB" id="10274993at2759"/>
<name>A0A9W2YAS7_BIOGL</name>
<dbReference type="RefSeq" id="XP_055859804.1">
    <property type="nucleotide sequence ID" value="XM_056003829.1"/>
</dbReference>
<evidence type="ECO:0000256" key="1">
    <source>
        <dbReference type="SAM" id="SignalP"/>
    </source>
</evidence>
<organism evidence="2 4">
    <name type="scientific">Biomphalaria glabrata</name>
    <name type="common">Bloodfluke planorb</name>
    <name type="synonym">Freshwater snail</name>
    <dbReference type="NCBI Taxonomy" id="6526"/>
    <lineage>
        <taxon>Eukaryota</taxon>
        <taxon>Metazoa</taxon>
        <taxon>Spiralia</taxon>
        <taxon>Lophotrochozoa</taxon>
        <taxon>Mollusca</taxon>
        <taxon>Gastropoda</taxon>
        <taxon>Heterobranchia</taxon>
        <taxon>Euthyneura</taxon>
        <taxon>Panpulmonata</taxon>
        <taxon>Hygrophila</taxon>
        <taxon>Lymnaeoidea</taxon>
        <taxon>Planorbidae</taxon>
        <taxon>Biomphalaria</taxon>
    </lineage>
</organism>
<feature type="chain" id="PRO_5044702288" evidence="1">
    <location>
        <begin position="24"/>
        <end position="336"/>
    </location>
</feature>
<protein>
    <submittedName>
        <fullName evidence="3 4">Uncharacterized protein LOC129921651</fullName>
    </submittedName>
</protein>
<gene>
    <name evidence="3 4" type="primary">LOC129921651</name>
</gene>
<keyword evidence="2" id="KW-1185">Reference proteome</keyword>
<dbReference type="RefSeq" id="XP_055859805.1">
    <property type="nucleotide sequence ID" value="XM_056003830.1"/>
</dbReference>
<evidence type="ECO:0000313" key="3">
    <source>
        <dbReference type="RefSeq" id="XP_055859804.1"/>
    </source>
</evidence>
<evidence type="ECO:0000313" key="2">
    <source>
        <dbReference type="Proteomes" id="UP001165740"/>
    </source>
</evidence>
<dbReference type="Proteomes" id="UP001165740">
    <property type="component" value="Chromosome 11"/>
</dbReference>
<keyword evidence="1" id="KW-0732">Signal</keyword>
<dbReference type="GeneID" id="129921651"/>
<dbReference type="AlphaFoldDB" id="A0A9W2YAS7"/>